<evidence type="ECO:0000256" key="1">
    <source>
        <dbReference type="ARBA" id="ARBA00006479"/>
    </source>
</evidence>
<gene>
    <name evidence="2" type="ORF">G6L72_26700</name>
    <name evidence="3" type="ORF">G6M88_23650</name>
</gene>
<evidence type="ECO:0000313" key="2">
    <source>
        <dbReference type="EMBL" id="NTF40261.1"/>
    </source>
</evidence>
<reference evidence="2 5" key="1">
    <citation type="journal article" date="2020" name="Science">
        <title>Unexpected conservation and global transmission of agrobacterial virulence plasmids.</title>
        <authorList>
            <person name="Weisberg A.J."/>
            <person name="Davis E.W. 2nd"/>
            <person name="Tabima J."/>
            <person name="Belcher M.S."/>
            <person name="Miller M."/>
            <person name="Kuo C.H."/>
            <person name="Loper J.E."/>
            <person name="Grunwald N.J."/>
            <person name="Putnam M.L."/>
            <person name="Chang J.H."/>
        </authorList>
    </citation>
    <scope>NUCLEOTIDE SEQUENCE [LARGE SCALE GENOMIC DNA]</scope>
    <source>
        <strain evidence="2 5">A19/93</strain>
    </source>
</reference>
<dbReference type="EMBL" id="CP049208">
    <property type="protein sequence ID" value="QTG03443.1"/>
    <property type="molecule type" value="Genomic_DNA"/>
</dbReference>
<evidence type="ECO:0000313" key="5">
    <source>
        <dbReference type="Proteomes" id="UP000822331"/>
    </source>
</evidence>
<dbReference type="SUPFAM" id="SSF53067">
    <property type="entry name" value="Actin-like ATPase domain"/>
    <property type="match status" value="1"/>
</dbReference>
<keyword evidence="3" id="KW-0614">Plasmid</keyword>
<accession>A0AAE7UQY6</accession>
<proteinExistence type="inferred from homology"/>
<dbReference type="SUPFAM" id="SSF52540">
    <property type="entry name" value="P-loop containing nucleoside triphosphate hydrolases"/>
    <property type="match status" value="1"/>
</dbReference>
<dbReference type="InterPro" id="IPR043129">
    <property type="entry name" value="ATPase_NBD"/>
</dbReference>
<dbReference type="InterPro" id="IPR049874">
    <property type="entry name" value="ROK_cs"/>
</dbReference>
<dbReference type="PANTHER" id="PTHR18964">
    <property type="entry name" value="ROK (REPRESSOR, ORF, KINASE) FAMILY"/>
    <property type="match status" value="1"/>
</dbReference>
<name>A0AAE7UQY6_9HYPH</name>
<dbReference type="KEGG" id="arui:G6M88_23650"/>
<dbReference type="InterPro" id="IPR000600">
    <property type="entry name" value="ROK"/>
</dbReference>
<reference evidence="3" key="2">
    <citation type="submission" date="2020-02" db="EMBL/GenBank/DDBJ databases">
        <title>Unexpected conservation and global transmission of agrobacterial virulence plasmids.</title>
        <authorList>
            <person name="Weisberg A.J."/>
            <person name="Davis E.W. II"/>
            <person name="Tabima J.R."/>
            <person name="Belcher M.S."/>
            <person name="Miller M."/>
            <person name="Kuo C.-H."/>
            <person name="Loper J.E."/>
            <person name="Grunwald N.J."/>
            <person name="Putnam M.L."/>
            <person name="Chang J.H."/>
        </authorList>
    </citation>
    <scope>NUCLEOTIDE SEQUENCE</scope>
    <source>
        <strain evidence="3">W2/73</strain>
        <plasmid evidence="3">pW2_73_1</plasmid>
    </source>
</reference>
<evidence type="ECO:0000313" key="4">
    <source>
        <dbReference type="Proteomes" id="UP000663912"/>
    </source>
</evidence>
<dbReference type="PANTHER" id="PTHR18964:SF149">
    <property type="entry name" value="BIFUNCTIONAL UDP-N-ACETYLGLUCOSAMINE 2-EPIMERASE_N-ACETYLMANNOSAMINE KINASE"/>
    <property type="match status" value="1"/>
</dbReference>
<keyword evidence="5" id="KW-1185">Reference proteome</keyword>
<protein>
    <submittedName>
        <fullName evidence="3">ROK family protein</fullName>
    </submittedName>
</protein>
<comment type="similarity">
    <text evidence="1">Belongs to the ROK (NagC/XylR) family.</text>
</comment>
<geneLocation type="plasmid" evidence="3 4">
    <name>pW2_73_1</name>
</geneLocation>
<dbReference type="PROSITE" id="PS01125">
    <property type="entry name" value="ROK"/>
    <property type="match status" value="1"/>
</dbReference>
<dbReference type="Pfam" id="PF00480">
    <property type="entry name" value="ROK"/>
    <property type="match status" value="1"/>
</dbReference>
<dbReference type="EMBL" id="JAAMCP010000023">
    <property type="protein sequence ID" value="NTF40261.1"/>
    <property type="molecule type" value="Genomic_DNA"/>
</dbReference>
<dbReference type="RefSeq" id="WP_065698951.1">
    <property type="nucleotide sequence ID" value="NZ_CP049208.1"/>
</dbReference>
<dbReference type="Gene3D" id="3.30.420.40">
    <property type="match status" value="2"/>
</dbReference>
<dbReference type="Proteomes" id="UP000822331">
    <property type="component" value="Unassembled WGS sequence"/>
</dbReference>
<sequence>MSPEDFAIGIDVGGTNMRAARISPNGEILKKRSIAGSREPAVAVDLIKDLIRDMDGDGARAIGIGIPGRVDGWSGEIISGGFLDLSGVDLKQELSRTFGRPTLVANDCSMALIGESRRGAAKGLRNAVMMTIGTGIGGAVMEGRQIVNGKRCAGQLGHLVVNIGGHACPCGQRGCIETESSGTSLRRHLNEAGYGSDIRFEHIYQQAIAGDAAAIGVMQAWAAPLRAAINTLSATFDPDVVVIGGGMGEAAIQALGFLPELKTWYQSDVRLAQLGDDAGVIGCGLAALDLVAHAPRHAGKRLVMVNGVPASGKSGISHAIANNTGWPMLALDTVKNPFLEMIEAVDRPFNRVLGRASYKAIFATISEATPGSTFIVDAWFGFQSAEVLREHILMAGITEVVELWCHAPPEVIGDRYSQRSGQRLPGHPGLNYVPELIELAKRAEPIGLGPILDIDTTAPIEVDNVLTWITDTFNQKLGAPTN</sequence>
<dbReference type="Gene3D" id="3.40.50.300">
    <property type="entry name" value="P-loop containing nucleotide triphosphate hydrolases"/>
    <property type="match status" value="1"/>
</dbReference>
<dbReference type="Proteomes" id="UP000663912">
    <property type="component" value="Plasmid pW2_73_1"/>
</dbReference>
<dbReference type="InterPro" id="IPR027417">
    <property type="entry name" value="P-loop_NTPase"/>
</dbReference>
<dbReference type="AlphaFoldDB" id="A0AAE7UQY6"/>
<organism evidence="3 4">
    <name type="scientific">Agrobacterium rubi</name>
    <dbReference type="NCBI Taxonomy" id="28099"/>
    <lineage>
        <taxon>Bacteria</taxon>
        <taxon>Pseudomonadati</taxon>
        <taxon>Pseudomonadota</taxon>
        <taxon>Alphaproteobacteria</taxon>
        <taxon>Hyphomicrobiales</taxon>
        <taxon>Rhizobiaceae</taxon>
        <taxon>Rhizobium/Agrobacterium group</taxon>
        <taxon>Agrobacterium</taxon>
    </lineage>
</organism>
<evidence type="ECO:0000313" key="3">
    <source>
        <dbReference type="EMBL" id="QTG03443.1"/>
    </source>
</evidence>